<dbReference type="KEGG" id="ghi:107944434"/>
<dbReference type="RefSeq" id="XP_016733756.1">
    <property type="nucleotide sequence ID" value="XM_016878267.1"/>
</dbReference>
<dbReference type="GeneID" id="107944434"/>
<dbReference type="Pfam" id="PF13966">
    <property type="entry name" value="zf-RVT"/>
    <property type="match status" value="1"/>
</dbReference>
<dbReference type="STRING" id="3635.A0A1U8N3U2"/>
<gene>
    <name evidence="3" type="primary">LOC107944434</name>
</gene>
<protein>
    <recommendedName>
        <fullName evidence="1">Reverse transcriptase zinc-binding domain-containing protein</fullName>
    </recommendedName>
</protein>
<organism evidence="2 3">
    <name type="scientific">Gossypium hirsutum</name>
    <name type="common">Upland cotton</name>
    <name type="synonym">Gossypium mexicanum</name>
    <dbReference type="NCBI Taxonomy" id="3635"/>
    <lineage>
        <taxon>Eukaryota</taxon>
        <taxon>Viridiplantae</taxon>
        <taxon>Streptophyta</taxon>
        <taxon>Embryophyta</taxon>
        <taxon>Tracheophyta</taxon>
        <taxon>Spermatophyta</taxon>
        <taxon>Magnoliopsida</taxon>
        <taxon>eudicotyledons</taxon>
        <taxon>Gunneridae</taxon>
        <taxon>Pentapetalae</taxon>
        <taxon>rosids</taxon>
        <taxon>malvids</taxon>
        <taxon>Malvales</taxon>
        <taxon>Malvaceae</taxon>
        <taxon>Malvoideae</taxon>
        <taxon>Gossypium</taxon>
    </lineage>
</organism>
<dbReference type="Proteomes" id="UP000818029">
    <property type="component" value="Chromosome A12"/>
</dbReference>
<keyword evidence="2" id="KW-1185">Reference proteome</keyword>
<dbReference type="InterPro" id="IPR026960">
    <property type="entry name" value="RVT-Znf"/>
</dbReference>
<proteinExistence type="predicted"/>
<feature type="domain" description="Reverse transcriptase zinc-binding" evidence="1">
    <location>
        <begin position="32"/>
        <end position="111"/>
    </location>
</feature>
<dbReference type="PaxDb" id="3635-A0A1U8N3U2"/>
<evidence type="ECO:0000259" key="1">
    <source>
        <dbReference type="Pfam" id="PF13966"/>
    </source>
</evidence>
<reference evidence="2" key="1">
    <citation type="journal article" date="2020" name="Nat. Genet.">
        <title>Genomic diversifications of five Gossypium allopolyploid species and their impact on cotton improvement.</title>
        <authorList>
            <person name="Chen Z.J."/>
            <person name="Sreedasyam A."/>
            <person name="Ando A."/>
            <person name="Song Q."/>
            <person name="De Santiago L.M."/>
            <person name="Hulse-Kemp A.M."/>
            <person name="Ding M."/>
            <person name="Ye W."/>
            <person name="Kirkbride R.C."/>
            <person name="Jenkins J."/>
            <person name="Plott C."/>
            <person name="Lovell J."/>
            <person name="Lin Y.M."/>
            <person name="Vaughn R."/>
            <person name="Liu B."/>
            <person name="Simpson S."/>
            <person name="Scheffler B.E."/>
            <person name="Wen L."/>
            <person name="Saski C.A."/>
            <person name="Grover C.E."/>
            <person name="Hu G."/>
            <person name="Conover J.L."/>
            <person name="Carlson J.W."/>
            <person name="Shu S."/>
            <person name="Boston L.B."/>
            <person name="Williams M."/>
            <person name="Peterson D.G."/>
            <person name="McGee K."/>
            <person name="Jones D.C."/>
            <person name="Wendel J.F."/>
            <person name="Stelly D.M."/>
            <person name="Grimwood J."/>
            <person name="Schmutz J."/>
        </authorList>
    </citation>
    <scope>NUCLEOTIDE SEQUENCE [LARGE SCALE GENOMIC DNA]</scope>
    <source>
        <strain evidence="2">cv. TM-1</strain>
    </source>
</reference>
<evidence type="ECO:0000313" key="3">
    <source>
        <dbReference type="RefSeq" id="XP_016733756.1"/>
    </source>
</evidence>
<name>A0A1U8N3U2_GOSHI</name>
<evidence type="ECO:0000313" key="2">
    <source>
        <dbReference type="Proteomes" id="UP000818029"/>
    </source>
</evidence>
<dbReference type="OrthoDB" id="1748554at2759"/>
<dbReference type="AlphaFoldDB" id="A0A1U8N3U2"/>
<reference evidence="3" key="2">
    <citation type="submission" date="2025-08" db="UniProtKB">
        <authorList>
            <consortium name="RefSeq"/>
        </authorList>
    </citation>
    <scope>IDENTIFICATION</scope>
</reference>
<sequence>MSSWNWRRMLKLKPLVTVTSQQIANAKVSASRLLEAIRTRGIKVEWHCLLWFPLHVPKHSLIAWMVILNRLPTWDRLLAFGISVDTYCFFCIDAVEKRDYIFFECNFSRKV</sequence>
<accession>A0A1U8N3U2</accession>